<dbReference type="Gene3D" id="3.40.50.150">
    <property type="entry name" value="Vaccinia Virus protein VP39"/>
    <property type="match status" value="1"/>
</dbReference>
<accession>A0AA96WQJ5</accession>
<evidence type="ECO:0000259" key="1">
    <source>
        <dbReference type="Pfam" id="PF08241"/>
    </source>
</evidence>
<dbReference type="RefSeq" id="WP_316435746.1">
    <property type="nucleotide sequence ID" value="NZ_CP053587.1"/>
</dbReference>
<dbReference type="AlphaFoldDB" id="A0AA96WQJ5"/>
<gene>
    <name evidence="2" type="ORF">HJG54_31755</name>
</gene>
<keyword evidence="2" id="KW-0808">Transferase</keyword>
<dbReference type="EMBL" id="CP053587">
    <property type="protein sequence ID" value="WNZ27456.1"/>
    <property type="molecule type" value="Genomic_DNA"/>
</dbReference>
<protein>
    <submittedName>
        <fullName evidence="2">Class I SAM-dependent methyltransferase</fullName>
    </submittedName>
</protein>
<dbReference type="Pfam" id="PF08241">
    <property type="entry name" value="Methyltransf_11"/>
    <property type="match status" value="1"/>
</dbReference>
<dbReference type="CDD" id="cd02440">
    <property type="entry name" value="AdoMet_MTases"/>
    <property type="match status" value="1"/>
</dbReference>
<feature type="domain" description="Methyltransferase type 11" evidence="1">
    <location>
        <begin position="58"/>
        <end position="155"/>
    </location>
</feature>
<organism evidence="2">
    <name type="scientific">Leptolyngbya sp. NK1-12</name>
    <dbReference type="NCBI Taxonomy" id="2547451"/>
    <lineage>
        <taxon>Bacteria</taxon>
        <taxon>Bacillati</taxon>
        <taxon>Cyanobacteriota</taxon>
        <taxon>Cyanophyceae</taxon>
        <taxon>Leptolyngbyales</taxon>
        <taxon>Leptolyngbyaceae</taxon>
        <taxon>Leptolyngbya group</taxon>
        <taxon>Leptolyngbya</taxon>
    </lineage>
</organism>
<dbReference type="SUPFAM" id="SSF53335">
    <property type="entry name" value="S-adenosyl-L-methionine-dependent methyltransferases"/>
    <property type="match status" value="1"/>
</dbReference>
<dbReference type="GO" id="GO:0008757">
    <property type="term" value="F:S-adenosylmethionine-dependent methyltransferase activity"/>
    <property type="evidence" value="ECO:0007669"/>
    <property type="project" value="InterPro"/>
</dbReference>
<keyword evidence="2" id="KW-0489">Methyltransferase</keyword>
<proteinExistence type="predicted"/>
<dbReference type="GO" id="GO:0032259">
    <property type="term" value="P:methylation"/>
    <property type="evidence" value="ECO:0007669"/>
    <property type="project" value="UniProtKB-KW"/>
</dbReference>
<name>A0AA96WQJ5_9CYAN</name>
<sequence length="245" mass="28367">MELQARQQVEINFWKYSPIERPEADSLQVMLDKAIDASILSDCLKPYTAVFNSAETILELGAGQGWASCFIKRLCPTAFVTTTDISDWALQSIHKWEYIYRVKIDETIACKSYEIPKPDQSIDLIFCFAAAHHFVAHRRTLQEIARVLKPNGHCYYFYEPSCLAFLYSLAHWRVNHKRPEVPEDVLIYPKIEAIARESGLVCTPNFYPHTFRRGGGETLYYMILSKLPYLQRLLPCSINYQFVKP</sequence>
<dbReference type="InterPro" id="IPR029063">
    <property type="entry name" value="SAM-dependent_MTases_sf"/>
</dbReference>
<dbReference type="InterPro" id="IPR013216">
    <property type="entry name" value="Methyltransf_11"/>
</dbReference>
<reference evidence="2" key="1">
    <citation type="submission" date="2020-05" db="EMBL/GenBank/DDBJ databases">
        <authorList>
            <person name="Zhu T."/>
            <person name="Keshari N."/>
            <person name="Lu X."/>
        </authorList>
    </citation>
    <scope>NUCLEOTIDE SEQUENCE</scope>
    <source>
        <strain evidence="2">NK1-12</strain>
    </source>
</reference>
<evidence type="ECO:0000313" key="2">
    <source>
        <dbReference type="EMBL" id="WNZ27456.1"/>
    </source>
</evidence>